<reference evidence="3" key="1">
    <citation type="submission" date="2025-08" db="UniProtKB">
        <authorList>
            <consortium name="RefSeq"/>
        </authorList>
    </citation>
    <scope>IDENTIFICATION</scope>
    <source>
        <tissue evidence="3">Whole organism</tissue>
    </source>
</reference>
<feature type="region of interest" description="Disordered" evidence="1">
    <location>
        <begin position="204"/>
        <end position="283"/>
    </location>
</feature>
<proteinExistence type="predicted"/>
<dbReference type="KEGG" id="hazt:108665881"/>
<evidence type="ECO:0000256" key="1">
    <source>
        <dbReference type="SAM" id="MobiDB-lite"/>
    </source>
</evidence>
<feature type="non-terminal residue" evidence="3">
    <location>
        <position position="283"/>
    </location>
</feature>
<dbReference type="AlphaFoldDB" id="A0A8B7N2U7"/>
<feature type="region of interest" description="Disordered" evidence="1">
    <location>
        <begin position="171"/>
        <end position="191"/>
    </location>
</feature>
<name>A0A8B7N2U7_HYAAZ</name>
<keyword evidence="2" id="KW-1185">Reference proteome</keyword>
<evidence type="ECO:0000313" key="3">
    <source>
        <dbReference type="RefSeq" id="XP_018008177.2"/>
    </source>
</evidence>
<feature type="compositionally biased region" description="Low complexity" evidence="1">
    <location>
        <begin position="237"/>
        <end position="252"/>
    </location>
</feature>
<dbReference type="OrthoDB" id="6378736at2759"/>
<organism evidence="2 3">
    <name type="scientific">Hyalella azteca</name>
    <name type="common">Amphipod</name>
    <dbReference type="NCBI Taxonomy" id="294128"/>
    <lineage>
        <taxon>Eukaryota</taxon>
        <taxon>Metazoa</taxon>
        <taxon>Ecdysozoa</taxon>
        <taxon>Arthropoda</taxon>
        <taxon>Crustacea</taxon>
        <taxon>Multicrustacea</taxon>
        <taxon>Malacostraca</taxon>
        <taxon>Eumalacostraca</taxon>
        <taxon>Peracarida</taxon>
        <taxon>Amphipoda</taxon>
        <taxon>Senticaudata</taxon>
        <taxon>Talitrida</taxon>
        <taxon>Talitroidea</taxon>
        <taxon>Hyalellidae</taxon>
        <taxon>Hyalella</taxon>
    </lineage>
</organism>
<dbReference type="Proteomes" id="UP000694843">
    <property type="component" value="Unplaced"/>
</dbReference>
<sequence>MVCMSPCHASMSPQVYSHDEAPTMQVWLNRLPQSRRARRRGDVCSVPASGTLISKMWQPTLFSLLALTAAVRSSAVVHCQPNDSSCAQCQASCDTIALSVLPECCEVYSACCPTYSAQCRQCEANAALDEHFPEYCCASFTDCCHMVPGLNLETNFNVKQTTNPRDQRVLEKAASNQHSSDTHHEPNEPLETTQFEYYDYPLDESEVDGSESEPASSTPQFSSVQHSSLSEPRHESQALQQSQPLQQGQPLQKARPLQQGQPLEQSQPLDEAQPLDQSQPLDQ</sequence>
<evidence type="ECO:0000313" key="2">
    <source>
        <dbReference type="Proteomes" id="UP000694843"/>
    </source>
</evidence>
<accession>A0A8B7N2U7</accession>
<gene>
    <name evidence="3" type="primary">LOC108665881</name>
</gene>
<dbReference type="GeneID" id="108665881"/>
<feature type="compositionally biased region" description="Polar residues" evidence="1">
    <location>
        <begin position="258"/>
        <end position="268"/>
    </location>
</feature>
<dbReference type="RefSeq" id="XP_018008177.2">
    <property type="nucleotide sequence ID" value="XM_018152688.2"/>
</dbReference>
<feature type="compositionally biased region" description="Polar residues" evidence="1">
    <location>
        <begin position="213"/>
        <end position="230"/>
    </location>
</feature>
<protein>
    <submittedName>
        <fullName evidence="3">Uncharacterized protein LOC108665881</fullName>
    </submittedName>
</protein>